<feature type="chain" id="PRO_5044225218" evidence="2">
    <location>
        <begin position="18"/>
        <end position="280"/>
    </location>
</feature>
<feature type="compositionally biased region" description="Pro residues" evidence="1">
    <location>
        <begin position="201"/>
        <end position="219"/>
    </location>
</feature>
<evidence type="ECO:0000313" key="4">
    <source>
        <dbReference type="Proteomes" id="UP001163105"/>
    </source>
</evidence>
<name>A0AB34FYA1_9HYPO</name>
<accession>A0AB34FYA1</accession>
<organism evidence="3 4">
    <name type="scientific">Purpureocillium lavendulum</name>
    <dbReference type="NCBI Taxonomy" id="1247861"/>
    <lineage>
        <taxon>Eukaryota</taxon>
        <taxon>Fungi</taxon>
        <taxon>Dikarya</taxon>
        <taxon>Ascomycota</taxon>
        <taxon>Pezizomycotina</taxon>
        <taxon>Sordariomycetes</taxon>
        <taxon>Hypocreomycetidae</taxon>
        <taxon>Hypocreales</taxon>
        <taxon>Ophiocordycipitaceae</taxon>
        <taxon>Purpureocillium</taxon>
    </lineage>
</organism>
<feature type="region of interest" description="Disordered" evidence="1">
    <location>
        <begin position="173"/>
        <end position="248"/>
    </location>
</feature>
<dbReference type="EMBL" id="JAQHRD010000002">
    <property type="protein sequence ID" value="KAJ6444082.1"/>
    <property type="molecule type" value="Genomic_DNA"/>
</dbReference>
<evidence type="ECO:0000256" key="1">
    <source>
        <dbReference type="SAM" id="MobiDB-lite"/>
    </source>
</evidence>
<proteinExistence type="predicted"/>
<feature type="signal peptide" evidence="2">
    <location>
        <begin position="1"/>
        <end position="17"/>
    </location>
</feature>
<gene>
    <name evidence="3" type="ORF">O9K51_02476</name>
</gene>
<dbReference type="AlphaFoldDB" id="A0AB34FYA1"/>
<dbReference type="Proteomes" id="UP001163105">
    <property type="component" value="Unassembled WGS sequence"/>
</dbReference>
<feature type="compositionally biased region" description="Pro residues" evidence="1">
    <location>
        <begin position="180"/>
        <end position="192"/>
    </location>
</feature>
<keyword evidence="2" id="KW-0732">Signal</keyword>
<comment type="caution">
    <text evidence="3">The sequence shown here is derived from an EMBL/GenBank/DDBJ whole genome shotgun (WGS) entry which is preliminary data.</text>
</comment>
<keyword evidence="4" id="KW-1185">Reference proteome</keyword>
<sequence>MKTAVFVALSTAALASAHEARAPLDLGLDLGDLVDVDVCVDLNLKLPLGINLDTGDCPSHEPPEGHVNVWHPPHHVPIDDCDQTDEDGWHYVRPCGCGEHEHIWTTSTLTQTHVSTIYDCPPAVTNCPARQTTVTVSASTTVCPVPVTSTPVVPVPSKPAVTISTSTIQIVPPVTQTPPTQAPPTQAPPATQPPVTQAPPTQAPPAPTTPAVQVPPTPEYPTQVHTPVGTGSYSMPPPPMGTAPGVPGGNNTIPPVMAGASTNGQVGILAAAGFVVALFL</sequence>
<reference evidence="3" key="1">
    <citation type="submission" date="2023-01" db="EMBL/GenBank/DDBJ databases">
        <title>The growth and conidiation of Purpureocillium lavendulum are regulated by nitrogen source and histone H3K14 acetylation.</title>
        <authorList>
            <person name="Tang P."/>
            <person name="Han J."/>
            <person name="Zhang C."/>
            <person name="Tang P."/>
            <person name="Qi F."/>
            <person name="Zhang K."/>
            <person name="Liang L."/>
        </authorList>
    </citation>
    <scope>NUCLEOTIDE SEQUENCE</scope>
    <source>
        <strain evidence="3">YMF1.00683</strain>
    </source>
</reference>
<feature type="compositionally biased region" description="Polar residues" evidence="1">
    <location>
        <begin position="223"/>
        <end position="233"/>
    </location>
</feature>
<evidence type="ECO:0000313" key="3">
    <source>
        <dbReference type="EMBL" id="KAJ6444082.1"/>
    </source>
</evidence>
<evidence type="ECO:0000256" key="2">
    <source>
        <dbReference type="SAM" id="SignalP"/>
    </source>
</evidence>
<protein>
    <submittedName>
        <fullName evidence="3">F-box-like domain-containing protein</fullName>
    </submittedName>
</protein>